<proteinExistence type="predicted"/>
<organism evidence="1 2">
    <name type="scientific">Dyella koreensis</name>
    <dbReference type="NCBI Taxonomy" id="311235"/>
    <lineage>
        <taxon>Bacteria</taxon>
        <taxon>Pseudomonadati</taxon>
        <taxon>Pseudomonadota</taxon>
        <taxon>Gammaproteobacteria</taxon>
        <taxon>Lysobacterales</taxon>
        <taxon>Rhodanobacteraceae</taxon>
        <taxon>Dyella</taxon>
    </lineage>
</organism>
<dbReference type="EMBL" id="JADIKD010000006">
    <property type="protein sequence ID" value="MFK2916319.1"/>
    <property type="molecule type" value="Genomic_DNA"/>
</dbReference>
<evidence type="ECO:0008006" key="3">
    <source>
        <dbReference type="Google" id="ProtNLM"/>
    </source>
</evidence>
<evidence type="ECO:0000313" key="1">
    <source>
        <dbReference type="EMBL" id="MFK2916319.1"/>
    </source>
</evidence>
<name>A0ABW8K081_9GAMM</name>
<gene>
    <name evidence="1" type="ORF">ISS97_03505</name>
</gene>
<dbReference type="RefSeq" id="WP_379984969.1">
    <property type="nucleotide sequence ID" value="NZ_JADIKD010000006.1"/>
</dbReference>
<sequence length="161" mass="17384">MKRAARQRAWLIGGAVALAALAGWQWHSDRQAEPDPLLALDPAAIQRIDLELPGAPAEHYAKHNSHWQTLDGTPADDGRLADMAAIAAAKVLSWRPATDFDSAKIGLAPPIAVLTLDGQRLEFGETSVTGPQRYVRAGQRIALVSVRYTPRPAQTHTTKAP</sequence>
<comment type="caution">
    <text evidence="1">The sequence shown here is derived from an EMBL/GenBank/DDBJ whole genome shotgun (WGS) entry which is preliminary data.</text>
</comment>
<keyword evidence="2" id="KW-1185">Reference proteome</keyword>
<protein>
    <recommendedName>
        <fullName evidence="3">DUF4340 domain-containing protein</fullName>
    </recommendedName>
</protein>
<evidence type="ECO:0000313" key="2">
    <source>
        <dbReference type="Proteomes" id="UP001620408"/>
    </source>
</evidence>
<accession>A0ABW8K081</accession>
<reference evidence="1 2" key="1">
    <citation type="submission" date="2020-10" db="EMBL/GenBank/DDBJ databases">
        <title>Phylogeny of dyella-like bacteria.</title>
        <authorList>
            <person name="Fu J."/>
        </authorList>
    </citation>
    <scope>NUCLEOTIDE SEQUENCE [LARGE SCALE GENOMIC DNA]</scope>
    <source>
        <strain evidence="1 2">BB4</strain>
    </source>
</reference>
<dbReference type="Proteomes" id="UP001620408">
    <property type="component" value="Unassembled WGS sequence"/>
</dbReference>